<evidence type="ECO:0000313" key="2">
    <source>
        <dbReference type="Proteomes" id="UP000829354"/>
    </source>
</evidence>
<evidence type="ECO:0000313" key="1">
    <source>
        <dbReference type="EMBL" id="UMM41468.1"/>
    </source>
</evidence>
<organism evidence="1 2">
    <name type="scientific">Caenorhabditis briggsae</name>
    <dbReference type="NCBI Taxonomy" id="6238"/>
    <lineage>
        <taxon>Eukaryota</taxon>
        <taxon>Metazoa</taxon>
        <taxon>Ecdysozoa</taxon>
        <taxon>Nematoda</taxon>
        <taxon>Chromadorea</taxon>
        <taxon>Rhabditida</taxon>
        <taxon>Rhabditina</taxon>
        <taxon>Rhabditomorpha</taxon>
        <taxon>Rhabditoidea</taxon>
        <taxon>Rhabditidae</taxon>
        <taxon>Peloderinae</taxon>
        <taxon>Caenorhabditis</taxon>
    </lineage>
</organism>
<dbReference type="EMBL" id="CP092625">
    <property type="protein sequence ID" value="UMM41468.1"/>
    <property type="molecule type" value="Genomic_DNA"/>
</dbReference>
<reference evidence="1 2" key="1">
    <citation type="submission" date="2022-04" db="EMBL/GenBank/DDBJ databases">
        <title>Chromosome-level reference genomes for two strains of Caenorhabditis briggsae: an improved platform for comparative genomics.</title>
        <authorList>
            <person name="Stevens L."/>
            <person name="Andersen E."/>
        </authorList>
    </citation>
    <scope>NUCLEOTIDE SEQUENCE [LARGE SCALE GENOMIC DNA]</scope>
    <source>
        <strain evidence="1">VX34</strain>
        <tissue evidence="1">Whole-organism</tissue>
    </source>
</reference>
<dbReference type="AlphaFoldDB" id="A0AAE9FK66"/>
<gene>
    <name evidence="1" type="ORF">L5515_017722</name>
</gene>
<proteinExistence type="predicted"/>
<accession>A0AAE9FK66</accession>
<dbReference type="Proteomes" id="UP000829354">
    <property type="component" value="Chromosome X"/>
</dbReference>
<protein>
    <submittedName>
        <fullName evidence="1">Uncharacterized protein</fullName>
    </submittedName>
</protein>
<keyword evidence="2" id="KW-1185">Reference proteome</keyword>
<sequence>MNPVLPEISPEGPKEEPILNIFQIAFKSILILTFPHFISSIISSDIDCDYHFYICTSALESLTAKSEVFVALLINEIIHCGVGSFHYLLEVQKQQENGYVHSLDLRRHRQRQRHSC</sequence>
<name>A0AAE9FK66_CAEBR</name>